<evidence type="ECO:0000313" key="2">
    <source>
        <dbReference type="Proteomes" id="UP000582643"/>
    </source>
</evidence>
<keyword evidence="2" id="KW-1185">Reference proteome</keyword>
<accession>A0A7W7XE64</accession>
<organism evidence="1 2">
    <name type="scientific">Streptomyces nymphaeiformis</name>
    <dbReference type="NCBI Taxonomy" id="2663842"/>
    <lineage>
        <taxon>Bacteria</taxon>
        <taxon>Bacillati</taxon>
        <taxon>Actinomycetota</taxon>
        <taxon>Actinomycetes</taxon>
        <taxon>Kitasatosporales</taxon>
        <taxon>Streptomycetaceae</taxon>
        <taxon>Streptomyces</taxon>
    </lineage>
</organism>
<name>A0A7W7XE64_9ACTN</name>
<gene>
    <name evidence="1" type="ORF">GGE06_005930</name>
</gene>
<dbReference type="RefSeq" id="WP_184932394.1">
    <property type="nucleotide sequence ID" value="NZ_JACHJY010000009.1"/>
</dbReference>
<dbReference type="EMBL" id="JACHJY010000009">
    <property type="protein sequence ID" value="MBB4984980.1"/>
    <property type="molecule type" value="Genomic_DNA"/>
</dbReference>
<protein>
    <submittedName>
        <fullName evidence="1">Uncharacterized protein</fullName>
    </submittedName>
</protein>
<evidence type="ECO:0000313" key="1">
    <source>
        <dbReference type="EMBL" id="MBB4984980.1"/>
    </source>
</evidence>
<comment type="caution">
    <text evidence="1">The sequence shown here is derived from an EMBL/GenBank/DDBJ whole genome shotgun (WGS) entry which is preliminary data.</text>
</comment>
<proteinExistence type="predicted"/>
<dbReference type="AlphaFoldDB" id="A0A7W7XE64"/>
<reference evidence="1 2" key="1">
    <citation type="submission" date="2020-08" db="EMBL/GenBank/DDBJ databases">
        <title>Genomic Encyclopedia of Type Strains, Phase III (KMG-III): the genomes of soil and plant-associated and newly described type strains.</title>
        <authorList>
            <person name="Whitman W."/>
        </authorList>
    </citation>
    <scope>NUCLEOTIDE SEQUENCE [LARGE SCALE GENOMIC DNA]</scope>
    <source>
        <strain evidence="1 2">SFB5A</strain>
    </source>
</reference>
<dbReference type="Proteomes" id="UP000582643">
    <property type="component" value="Unassembled WGS sequence"/>
</dbReference>
<sequence>MTHDHPSVPRRFYLQRNTDVTGASGTGRVADGVLWPDGTATVHWIGEDNSDAFWPTGIAGITRRSCHDGNTVIVWLDFESTEIENDLPCLHCIDGHGSPDRCTWGVRVGPDRDGGGRPVHLLVQPTNGAHVSTEDAAWLQGVIDRDRI</sequence>